<dbReference type="InterPro" id="IPR035965">
    <property type="entry name" value="PAS-like_dom_sf"/>
</dbReference>
<keyword evidence="8" id="KW-1185">Reference proteome</keyword>
<dbReference type="InterPro" id="IPR000014">
    <property type="entry name" value="PAS"/>
</dbReference>
<feature type="transmembrane region" description="Helical" evidence="4">
    <location>
        <begin position="56"/>
        <end position="75"/>
    </location>
</feature>
<keyword evidence="7" id="KW-0547">Nucleotide-binding</keyword>
<feature type="domain" description="Histidine kinase" evidence="5">
    <location>
        <begin position="318"/>
        <end position="529"/>
    </location>
</feature>
<keyword evidence="4" id="KW-0472">Membrane</keyword>
<evidence type="ECO:0000313" key="8">
    <source>
        <dbReference type="Proteomes" id="UP001224392"/>
    </source>
</evidence>
<dbReference type="PRINTS" id="PR00344">
    <property type="entry name" value="BCTRLSENSOR"/>
</dbReference>
<keyword evidence="7" id="KW-0067">ATP-binding</keyword>
<dbReference type="EMBL" id="BSYJ01000007">
    <property type="protein sequence ID" value="GMG88573.1"/>
    <property type="molecule type" value="Genomic_DNA"/>
</dbReference>
<dbReference type="SUPFAM" id="SSF47384">
    <property type="entry name" value="Homodimeric domain of signal transducing histidine kinase"/>
    <property type="match status" value="1"/>
</dbReference>
<dbReference type="InterPro" id="IPR003594">
    <property type="entry name" value="HATPase_dom"/>
</dbReference>
<dbReference type="PANTHER" id="PTHR43065:SF52">
    <property type="entry name" value="SENSOR PROTEIN KINASE PILS"/>
    <property type="match status" value="1"/>
</dbReference>
<evidence type="ECO:0000256" key="2">
    <source>
        <dbReference type="ARBA" id="ARBA00012438"/>
    </source>
</evidence>
<dbReference type="PANTHER" id="PTHR43065">
    <property type="entry name" value="SENSOR HISTIDINE KINASE"/>
    <property type="match status" value="1"/>
</dbReference>
<evidence type="ECO:0000256" key="4">
    <source>
        <dbReference type="SAM" id="Phobius"/>
    </source>
</evidence>
<dbReference type="Pfam" id="PF02518">
    <property type="entry name" value="HATPase_c"/>
    <property type="match status" value="1"/>
</dbReference>
<evidence type="ECO:0000259" key="6">
    <source>
        <dbReference type="PROSITE" id="PS50112"/>
    </source>
</evidence>
<dbReference type="Gene3D" id="1.10.287.130">
    <property type="match status" value="1"/>
</dbReference>
<dbReference type="CDD" id="cd00082">
    <property type="entry name" value="HisKA"/>
    <property type="match status" value="1"/>
</dbReference>
<reference evidence="7 8" key="1">
    <citation type="submission" date="2023-04" db="EMBL/GenBank/DDBJ databases">
        <title>Marinobulbifer ophiurae gen. nov., sp. Nov., isolate from tissue of brittle star Ophioplocus japonicus.</title>
        <authorList>
            <person name="Kawano K."/>
            <person name="Sawayama S."/>
            <person name="Nakagawa S."/>
        </authorList>
    </citation>
    <scope>NUCLEOTIDE SEQUENCE [LARGE SCALE GENOMIC DNA]</scope>
    <source>
        <strain evidence="7 8">NKW57</strain>
    </source>
</reference>
<feature type="domain" description="PAS" evidence="6">
    <location>
        <begin position="201"/>
        <end position="237"/>
    </location>
</feature>
<keyword evidence="4" id="KW-1133">Transmembrane helix</keyword>
<dbReference type="EC" id="2.7.13.3" evidence="2"/>
<dbReference type="InterPro" id="IPR036097">
    <property type="entry name" value="HisK_dim/P_sf"/>
</dbReference>
<dbReference type="PROSITE" id="PS50109">
    <property type="entry name" value="HIS_KIN"/>
    <property type="match status" value="1"/>
</dbReference>
<comment type="caution">
    <text evidence="7">The sequence shown here is derived from an EMBL/GenBank/DDBJ whole genome shotgun (WGS) entry which is preliminary data.</text>
</comment>
<organism evidence="7 8">
    <name type="scientific">Biformimicrobium ophioploci</name>
    <dbReference type="NCBI Taxonomy" id="3036711"/>
    <lineage>
        <taxon>Bacteria</taxon>
        <taxon>Pseudomonadati</taxon>
        <taxon>Pseudomonadota</taxon>
        <taxon>Gammaproteobacteria</taxon>
        <taxon>Cellvibrionales</taxon>
        <taxon>Microbulbiferaceae</taxon>
        <taxon>Biformimicrobium</taxon>
    </lineage>
</organism>
<evidence type="ECO:0000259" key="5">
    <source>
        <dbReference type="PROSITE" id="PS50109"/>
    </source>
</evidence>
<dbReference type="Gene3D" id="3.30.565.10">
    <property type="entry name" value="Histidine kinase-like ATPase, C-terminal domain"/>
    <property type="match status" value="1"/>
</dbReference>
<dbReference type="InterPro" id="IPR004358">
    <property type="entry name" value="Sig_transdc_His_kin-like_C"/>
</dbReference>
<dbReference type="PROSITE" id="PS50112">
    <property type="entry name" value="PAS"/>
    <property type="match status" value="1"/>
</dbReference>
<protein>
    <recommendedName>
        <fullName evidence="2">histidine kinase</fullName>
        <ecNumber evidence="2">2.7.13.3</ecNumber>
    </recommendedName>
</protein>
<evidence type="ECO:0000256" key="3">
    <source>
        <dbReference type="ARBA" id="ARBA00022553"/>
    </source>
</evidence>
<feature type="transmembrane region" description="Helical" evidence="4">
    <location>
        <begin position="21"/>
        <end position="44"/>
    </location>
</feature>
<feature type="transmembrane region" description="Helical" evidence="4">
    <location>
        <begin position="133"/>
        <end position="151"/>
    </location>
</feature>
<dbReference type="SUPFAM" id="SSF55785">
    <property type="entry name" value="PYP-like sensor domain (PAS domain)"/>
    <property type="match status" value="1"/>
</dbReference>
<comment type="catalytic activity">
    <reaction evidence="1">
        <text>ATP + protein L-histidine = ADP + protein N-phospho-L-histidine.</text>
        <dbReference type="EC" id="2.7.13.3"/>
    </reaction>
</comment>
<dbReference type="SMART" id="SM00388">
    <property type="entry name" value="HisKA"/>
    <property type="match status" value="1"/>
</dbReference>
<dbReference type="Pfam" id="PF00512">
    <property type="entry name" value="HisKA"/>
    <property type="match status" value="1"/>
</dbReference>
<feature type="transmembrane region" description="Helical" evidence="4">
    <location>
        <begin position="163"/>
        <end position="182"/>
    </location>
</feature>
<dbReference type="Gene3D" id="3.30.450.20">
    <property type="entry name" value="PAS domain"/>
    <property type="match status" value="1"/>
</dbReference>
<evidence type="ECO:0000313" key="7">
    <source>
        <dbReference type="EMBL" id="GMG88573.1"/>
    </source>
</evidence>
<keyword evidence="3" id="KW-0597">Phosphoprotein</keyword>
<dbReference type="Proteomes" id="UP001224392">
    <property type="component" value="Unassembled WGS sequence"/>
</dbReference>
<dbReference type="Pfam" id="PF13188">
    <property type="entry name" value="PAS_8"/>
    <property type="match status" value="1"/>
</dbReference>
<feature type="transmembrane region" description="Helical" evidence="4">
    <location>
        <begin position="110"/>
        <end position="126"/>
    </location>
</feature>
<sequence length="532" mass="58590">MREPAMSQSQAVNLSYQQSDLLRIYAIYRVGIAAVLLAIFIAGTGRGVVGTNAPELYFYTALSYLIANIGLQALVARLNYSVSGRPVSAMLALDVCAFLLFIHASGLSSGLGYLLIITVAMGTTLLDKRMGAFYAAVASLAVIVLQVYAFNRGDAQTSEIVSAGGLGILLFCTVLGLQYLAIRMRTATWRAEQQARQADHLQRLAQQIIERMDTGVLVVDGQGEVELVNRSALQLLGDDMQPGGRFHARIQDKVREWRTNRTEAEISLDAGDRGQLKLEFADMEGATANTLVFIEDNRKLHQRAQQLKLGSLGHLTGSIAHEIRNPLGAISHAAQLLSEEQGLNRDCLRLTEIISQQSHRVNQIIENVMLLSRRRARSAQRLDTRTWLEQFVADFRAGADEDCRITTYIPDEPVIARFDPHQLSQVLTNLCQNALRHSASDTGVAAVEINVRNHPQLGHAVIDVIDFGAGVPQEHRDKIFEPFFTTGQSSSGLGLYIARELCESNQASLVYGKNRQGHSCFRIELAHPAKVF</sequence>
<dbReference type="InterPro" id="IPR036890">
    <property type="entry name" value="HATPase_C_sf"/>
</dbReference>
<dbReference type="InterPro" id="IPR005467">
    <property type="entry name" value="His_kinase_dom"/>
</dbReference>
<keyword evidence="4" id="KW-0812">Transmembrane</keyword>
<dbReference type="Pfam" id="PF25323">
    <property type="entry name" value="6TM_PilS"/>
    <property type="match status" value="1"/>
</dbReference>
<accession>A0ABQ6M2I8</accession>
<dbReference type="SUPFAM" id="SSF55874">
    <property type="entry name" value="ATPase domain of HSP90 chaperone/DNA topoisomerase II/histidine kinase"/>
    <property type="match status" value="1"/>
</dbReference>
<evidence type="ECO:0000256" key="1">
    <source>
        <dbReference type="ARBA" id="ARBA00000085"/>
    </source>
</evidence>
<dbReference type="GO" id="GO:0005524">
    <property type="term" value="F:ATP binding"/>
    <property type="evidence" value="ECO:0007669"/>
    <property type="project" value="UniProtKB-KW"/>
</dbReference>
<dbReference type="SMART" id="SM00387">
    <property type="entry name" value="HATPase_c"/>
    <property type="match status" value="1"/>
</dbReference>
<gene>
    <name evidence="7" type="ORF">MNKW57_28940</name>
</gene>
<proteinExistence type="predicted"/>
<name>A0ABQ6M2I8_9GAMM</name>
<dbReference type="InterPro" id="IPR003661">
    <property type="entry name" value="HisK_dim/P_dom"/>
</dbReference>